<gene>
    <name evidence="2" type="ORF">E1750_06840</name>
</gene>
<dbReference type="RefSeq" id="WP_133276059.1">
    <property type="nucleotide sequence ID" value="NZ_CP037933.1"/>
</dbReference>
<evidence type="ECO:0000313" key="2">
    <source>
        <dbReference type="EMBL" id="QBN18535.1"/>
    </source>
</evidence>
<feature type="transmembrane region" description="Helical" evidence="1">
    <location>
        <begin position="33"/>
        <end position="52"/>
    </location>
</feature>
<proteinExistence type="predicted"/>
<dbReference type="Proteomes" id="UP000291124">
    <property type="component" value="Chromosome"/>
</dbReference>
<protein>
    <submittedName>
        <fullName evidence="2">Uncharacterized protein</fullName>
    </submittedName>
</protein>
<keyword evidence="1" id="KW-0812">Transmembrane</keyword>
<dbReference type="KEGG" id="fnk:E1750_06840"/>
<keyword evidence="1" id="KW-0472">Membrane</keyword>
<evidence type="ECO:0000313" key="3">
    <source>
        <dbReference type="Proteomes" id="UP000291124"/>
    </source>
</evidence>
<keyword evidence="1" id="KW-1133">Transmembrane helix</keyword>
<sequence>MKNKIFKFHFFLLILLIIHSLISKLIGYGLIQAIVFALKIILCASGFVYFFMSVKPFKKIAVYFMYYFITPIIALLGYVFGGVFLVGILGSILLFPIFPKQKAFEKNDIIVYHKFQGFLGACCSYEIYQRKFVVFEKHLENIKGEGEINFDNFLWKEK</sequence>
<dbReference type="AlphaFoldDB" id="A0A4P6YCU1"/>
<accession>A0A4P6YCU1</accession>
<evidence type="ECO:0000256" key="1">
    <source>
        <dbReference type="SAM" id="Phobius"/>
    </source>
</evidence>
<feature type="transmembrane region" description="Helical" evidence="1">
    <location>
        <begin position="64"/>
        <end position="97"/>
    </location>
</feature>
<keyword evidence="3" id="KW-1185">Reference proteome</keyword>
<dbReference type="OrthoDB" id="1368493at2"/>
<name>A0A4P6YCU1_9FLAO</name>
<organism evidence="2 3">
    <name type="scientific">Flavobacterium nackdongense</name>
    <dbReference type="NCBI Taxonomy" id="2547394"/>
    <lineage>
        <taxon>Bacteria</taxon>
        <taxon>Pseudomonadati</taxon>
        <taxon>Bacteroidota</taxon>
        <taxon>Flavobacteriia</taxon>
        <taxon>Flavobacteriales</taxon>
        <taxon>Flavobacteriaceae</taxon>
        <taxon>Flavobacterium</taxon>
    </lineage>
</organism>
<dbReference type="EMBL" id="CP037933">
    <property type="protein sequence ID" value="QBN18535.1"/>
    <property type="molecule type" value="Genomic_DNA"/>
</dbReference>
<reference evidence="3" key="1">
    <citation type="submission" date="2019-03" db="EMBL/GenBank/DDBJ databases">
        <title>Flavobacterium sp.</title>
        <authorList>
            <person name="Kim H."/>
        </authorList>
    </citation>
    <scope>NUCLEOTIDE SEQUENCE [LARGE SCALE GENOMIC DNA]</scope>
    <source>
        <strain evidence="3">GS13</strain>
    </source>
</reference>